<dbReference type="KEGG" id="nsg:H3L94_05530"/>
<dbReference type="Pfam" id="PF00892">
    <property type="entry name" value="EamA"/>
    <property type="match status" value="2"/>
</dbReference>
<feature type="domain" description="EamA" evidence="7">
    <location>
        <begin position="150"/>
        <end position="285"/>
    </location>
</feature>
<keyword evidence="2" id="KW-1003">Cell membrane</keyword>
<name>A0A7D7N799_9NEIS</name>
<accession>A0A7D7N799</accession>
<feature type="transmembrane region" description="Helical" evidence="6">
    <location>
        <begin position="269"/>
        <end position="290"/>
    </location>
</feature>
<dbReference type="AlphaFoldDB" id="A0A7D7N799"/>
<evidence type="ECO:0000256" key="5">
    <source>
        <dbReference type="ARBA" id="ARBA00023136"/>
    </source>
</evidence>
<sequence length="295" mass="32524">MTTLLNRRTLLAEVMLLNIAIAWGLGFPLMKDAMAQHGMWTLLWLRFTLAALLVLPFALRRPRELTGGTLFTGSVLGALLFLTFAFLIGGLQYTSAANTGFVAGLTMLFVPVLERVVWRKPMSAGVKWSVLLGLAGLAVLSQLSFERVALGDMLVLVGAVFSALQIIAADRLTLRHNAEWLTVIQLAAAALLFAALCLPSGQPLWPQNWDFSLWRALLLTAGFATAFAFWVQMRFQNQTTPQRAALIFNLEPLFSALFAWWLLNEHIGSHVWLGGLLIVAAMTVAVIWPLPKRVV</sequence>
<feature type="transmembrane region" description="Helical" evidence="6">
    <location>
        <begin position="213"/>
        <end position="232"/>
    </location>
</feature>
<dbReference type="RefSeq" id="WP_182123006.1">
    <property type="nucleotide sequence ID" value="NZ_CP059567.1"/>
</dbReference>
<organism evidence="8 9">
    <name type="scientific">Neisseria shayeganii</name>
    <dbReference type="NCBI Taxonomy" id="607712"/>
    <lineage>
        <taxon>Bacteria</taxon>
        <taxon>Pseudomonadati</taxon>
        <taxon>Pseudomonadota</taxon>
        <taxon>Betaproteobacteria</taxon>
        <taxon>Neisseriales</taxon>
        <taxon>Neisseriaceae</taxon>
        <taxon>Neisseria</taxon>
    </lineage>
</organism>
<protein>
    <submittedName>
        <fullName evidence="8">DMT family transporter</fullName>
    </submittedName>
</protein>
<keyword evidence="3 6" id="KW-0812">Transmembrane</keyword>
<evidence type="ECO:0000256" key="1">
    <source>
        <dbReference type="ARBA" id="ARBA00004651"/>
    </source>
</evidence>
<evidence type="ECO:0000313" key="8">
    <source>
        <dbReference type="EMBL" id="QMT41483.1"/>
    </source>
</evidence>
<gene>
    <name evidence="8" type="ORF">H3L94_05530</name>
</gene>
<dbReference type="EMBL" id="CP059567">
    <property type="protein sequence ID" value="QMT41483.1"/>
    <property type="molecule type" value="Genomic_DNA"/>
</dbReference>
<evidence type="ECO:0000259" key="7">
    <source>
        <dbReference type="Pfam" id="PF00892"/>
    </source>
</evidence>
<comment type="subcellular location">
    <subcellularLocation>
        <location evidence="1">Cell membrane</location>
        <topology evidence="1">Multi-pass membrane protein</topology>
    </subcellularLocation>
</comment>
<evidence type="ECO:0000256" key="6">
    <source>
        <dbReference type="SAM" id="Phobius"/>
    </source>
</evidence>
<evidence type="ECO:0000256" key="3">
    <source>
        <dbReference type="ARBA" id="ARBA00022692"/>
    </source>
</evidence>
<dbReference type="Proteomes" id="UP000514752">
    <property type="component" value="Chromosome"/>
</dbReference>
<keyword evidence="4 6" id="KW-1133">Transmembrane helix</keyword>
<proteinExistence type="predicted"/>
<feature type="transmembrane region" description="Helical" evidence="6">
    <location>
        <begin position="244"/>
        <end position="263"/>
    </location>
</feature>
<dbReference type="GO" id="GO:0005886">
    <property type="term" value="C:plasma membrane"/>
    <property type="evidence" value="ECO:0007669"/>
    <property type="project" value="UniProtKB-SubCell"/>
</dbReference>
<feature type="transmembrane region" description="Helical" evidence="6">
    <location>
        <begin position="9"/>
        <end position="27"/>
    </location>
</feature>
<feature type="transmembrane region" description="Helical" evidence="6">
    <location>
        <begin position="70"/>
        <end position="89"/>
    </location>
</feature>
<dbReference type="InterPro" id="IPR000620">
    <property type="entry name" value="EamA_dom"/>
</dbReference>
<feature type="transmembrane region" description="Helical" evidence="6">
    <location>
        <begin position="39"/>
        <end position="58"/>
    </location>
</feature>
<keyword evidence="5 6" id="KW-0472">Membrane</keyword>
<feature type="transmembrane region" description="Helical" evidence="6">
    <location>
        <begin position="149"/>
        <end position="168"/>
    </location>
</feature>
<feature type="transmembrane region" description="Helical" evidence="6">
    <location>
        <begin position="95"/>
        <end position="113"/>
    </location>
</feature>
<evidence type="ECO:0000256" key="2">
    <source>
        <dbReference type="ARBA" id="ARBA00022475"/>
    </source>
</evidence>
<dbReference type="PANTHER" id="PTHR42920">
    <property type="entry name" value="OS03G0707200 PROTEIN-RELATED"/>
    <property type="match status" value="1"/>
</dbReference>
<feature type="transmembrane region" description="Helical" evidence="6">
    <location>
        <begin position="180"/>
        <end position="201"/>
    </location>
</feature>
<dbReference type="InterPro" id="IPR051258">
    <property type="entry name" value="Diverse_Substrate_Transporter"/>
</dbReference>
<evidence type="ECO:0000313" key="9">
    <source>
        <dbReference type="Proteomes" id="UP000514752"/>
    </source>
</evidence>
<dbReference type="PANTHER" id="PTHR42920:SF5">
    <property type="entry name" value="EAMA DOMAIN-CONTAINING PROTEIN"/>
    <property type="match status" value="1"/>
</dbReference>
<dbReference type="SUPFAM" id="SSF103481">
    <property type="entry name" value="Multidrug resistance efflux transporter EmrE"/>
    <property type="match status" value="2"/>
</dbReference>
<feature type="domain" description="EamA" evidence="7">
    <location>
        <begin position="12"/>
        <end position="141"/>
    </location>
</feature>
<evidence type="ECO:0000256" key="4">
    <source>
        <dbReference type="ARBA" id="ARBA00022989"/>
    </source>
</evidence>
<dbReference type="InterPro" id="IPR037185">
    <property type="entry name" value="EmrE-like"/>
</dbReference>
<reference evidence="8 9" key="1">
    <citation type="submission" date="2020-07" db="EMBL/GenBank/DDBJ databases">
        <title>Genomic diversity of species in the Neisseriaceae family.</title>
        <authorList>
            <person name="Vincent A.T."/>
            <person name="Bernet E."/>
            <person name="Veyrier F.J."/>
        </authorList>
    </citation>
    <scope>NUCLEOTIDE SEQUENCE [LARGE SCALE GENOMIC DNA]</scope>
    <source>
        <strain evidence="8 9">DSM 22244</strain>
    </source>
</reference>